<name>A0AAD1XG68_EUPCR</name>
<keyword evidence="2" id="KW-1185">Reference proteome</keyword>
<evidence type="ECO:0000313" key="2">
    <source>
        <dbReference type="Proteomes" id="UP001295684"/>
    </source>
</evidence>
<comment type="caution">
    <text evidence="1">The sequence shown here is derived from an EMBL/GenBank/DDBJ whole genome shotgun (WGS) entry which is preliminary data.</text>
</comment>
<dbReference type="AlphaFoldDB" id="A0AAD1XG68"/>
<dbReference type="Proteomes" id="UP001295684">
    <property type="component" value="Unassembled WGS sequence"/>
</dbReference>
<dbReference type="EMBL" id="CAMPGE010012613">
    <property type="protein sequence ID" value="CAI2371383.1"/>
    <property type="molecule type" value="Genomic_DNA"/>
</dbReference>
<gene>
    <name evidence="1" type="ORF">ECRASSUSDP1_LOCUS12705</name>
</gene>
<organism evidence="1 2">
    <name type="scientific">Euplotes crassus</name>
    <dbReference type="NCBI Taxonomy" id="5936"/>
    <lineage>
        <taxon>Eukaryota</taxon>
        <taxon>Sar</taxon>
        <taxon>Alveolata</taxon>
        <taxon>Ciliophora</taxon>
        <taxon>Intramacronucleata</taxon>
        <taxon>Spirotrichea</taxon>
        <taxon>Hypotrichia</taxon>
        <taxon>Euplotida</taxon>
        <taxon>Euplotidae</taxon>
        <taxon>Moneuplotes</taxon>
    </lineage>
</organism>
<evidence type="ECO:0000313" key="1">
    <source>
        <dbReference type="EMBL" id="CAI2371383.1"/>
    </source>
</evidence>
<accession>A0AAD1XG68</accession>
<protein>
    <submittedName>
        <fullName evidence="1">Uncharacterized protein</fullName>
    </submittedName>
</protein>
<sequence length="161" mass="18674">MEPTQNYQSMFEIPKQSKESTNQRILKFLNMLKEDKPMRVNEIKKYFSGPSVQIYTPKINVTIKTKNKTSKNKIPTERFKCHSIESHRNSLQYNLIGKPRFSITNRLSRRASNDSSVKGTHRYTSKYLTPEKCNKASQAINLSVSNSSLLNKSIFHDNNQD</sequence>
<proteinExistence type="predicted"/>
<reference evidence="1" key="1">
    <citation type="submission" date="2023-07" db="EMBL/GenBank/DDBJ databases">
        <authorList>
            <consortium name="AG Swart"/>
            <person name="Singh M."/>
            <person name="Singh A."/>
            <person name="Seah K."/>
            <person name="Emmerich C."/>
        </authorList>
    </citation>
    <scope>NUCLEOTIDE SEQUENCE</scope>
    <source>
        <strain evidence="1">DP1</strain>
    </source>
</reference>